<dbReference type="SUPFAM" id="SSF48371">
    <property type="entry name" value="ARM repeat"/>
    <property type="match status" value="1"/>
</dbReference>
<feature type="compositionally biased region" description="Polar residues" evidence="2">
    <location>
        <begin position="529"/>
        <end position="541"/>
    </location>
</feature>
<protein>
    <recommendedName>
        <fullName evidence="3">GBD/FH3 domain-containing protein</fullName>
    </recommendedName>
</protein>
<dbReference type="InterPro" id="IPR043592">
    <property type="entry name" value="FMNL_animal"/>
</dbReference>
<feature type="domain" description="GBD/FH3" evidence="3">
    <location>
        <begin position="1"/>
        <end position="367"/>
    </location>
</feature>
<feature type="region of interest" description="Disordered" evidence="2">
    <location>
        <begin position="499"/>
        <end position="574"/>
    </location>
</feature>
<feature type="region of interest" description="Disordered" evidence="2">
    <location>
        <begin position="428"/>
        <end position="478"/>
    </location>
</feature>
<dbReference type="GO" id="GO:0030866">
    <property type="term" value="P:cortical actin cytoskeleton organization"/>
    <property type="evidence" value="ECO:0007669"/>
    <property type="project" value="TreeGrafter"/>
</dbReference>
<dbReference type="AlphaFoldDB" id="A0AAV6UAE4"/>
<evidence type="ECO:0000256" key="1">
    <source>
        <dbReference type="SAM" id="Coils"/>
    </source>
</evidence>
<dbReference type="InterPro" id="IPR010473">
    <property type="entry name" value="GTPase-bd"/>
</dbReference>
<dbReference type="EMBL" id="JAFNEN010000525">
    <property type="protein sequence ID" value="KAG8181260.1"/>
    <property type="molecule type" value="Genomic_DNA"/>
</dbReference>
<dbReference type="InterPro" id="IPR016024">
    <property type="entry name" value="ARM-type_fold"/>
</dbReference>
<dbReference type="GO" id="GO:0051015">
    <property type="term" value="F:actin filament binding"/>
    <property type="evidence" value="ECO:0007669"/>
    <property type="project" value="TreeGrafter"/>
</dbReference>
<dbReference type="GO" id="GO:0031267">
    <property type="term" value="F:small GTPase binding"/>
    <property type="evidence" value="ECO:0007669"/>
    <property type="project" value="InterPro"/>
</dbReference>
<evidence type="ECO:0000313" key="5">
    <source>
        <dbReference type="Proteomes" id="UP000827092"/>
    </source>
</evidence>
<feature type="compositionally biased region" description="Low complexity" evidence="2">
    <location>
        <begin position="552"/>
        <end position="563"/>
    </location>
</feature>
<dbReference type="GO" id="GO:0005829">
    <property type="term" value="C:cytosol"/>
    <property type="evidence" value="ECO:0007669"/>
    <property type="project" value="TreeGrafter"/>
</dbReference>
<dbReference type="PROSITE" id="PS51232">
    <property type="entry name" value="GBD_FH3"/>
    <property type="match status" value="1"/>
</dbReference>
<dbReference type="InterPro" id="IPR014768">
    <property type="entry name" value="GBD/FH3_dom"/>
</dbReference>
<organism evidence="4 5">
    <name type="scientific">Oedothorax gibbosus</name>
    <dbReference type="NCBI Taxonomy" id="931172"/>
    <lineage>
        <taxon>Eukaryota</taxon>
        <taxon>Metazoa</taxon>
        <taxon>Ecdysozoa</taxon>
        <taxon>Arthropoda</taxon>
        <taxon>Chelicerata</taxon>
        <taxon>Arachnida</taxon>
        <taxon>Araneae</taxon>
        <taxon>Araneomorphae</taxon>
        <taxon>Entelegynae</taxon>
        <taxon>Araneoidea</taxon>
        <taxon>Linyphiidae</taxon>
        <taxon>Erigoninae</taxon>
        <taxon>Oedothorax</taxon>
    </lineage>
</organism>
<dbReference type="SMART" id="SM01140">
    <property type="entry name" value="Drf_GBD"/>
    <property type="match status" value="1"/>
</dbReference>
<gene>
    <name evidence="4" type="ORF">JTE90_013031</name>
</gene>
<accession>A0AAV6UAE4</accession>
<evidence type="ECO:0000256" key="2">
    <source>
        <dbReference type="SAM" id="MobiDB-lite"/>
    </source>
</evidence>
<dbReference type="Gene3D" id="1.25.10.10">
    <property type="entry name" value="Leucine-rich Repeat Variant"/>
    <property type="match status" value="1"/>
</dbReference>
<dbReference type="Pfam" id="PF06371">
    <property type="entry name" value="Drf_GBD"/>
    <property type="match status" value="1"/>
</dbReference>
<dbReference type="InterPro" id="IPR010472">
    <property type="entry name" value="FH3_dom"/>
</dbReference>
<dbReference type="PANTHER" id="PTHR45857">
    <property type="entry name" value="FORMIN-LIKE PROTEIN"/>
    <property type="match status" value="1"/>
</dbReference>
<keyword evidence="5" id="KW-1185">Reference proteome</keyword>
<dbReference type="Proteomes" id="UP000827092">
    <property type="component" value="Unassembled WGS sequence"/>
</dbReference>
<proteinExistence type="predicted"/>
<dbReference type="GO" id="GO:0008360">
    <property type="term" value="P:regulation of cell shape"/>
    <property type="evidence" value="ECO:0007669"/>
    <property type="project" value="TreeGrafter"/>
</dbReference>
<comment type="caution">
    <text evidence="4">The sequence shown here is derived from an EMBL/GenBank/DDBJ whole genome shotgun (WGS) entry which is preliminary data.</text>
</comment>
<dbReference type="InterPro" id="IPR011989">
    <property type="entry name" value="ARM-like"/>
</dbReference>
<feature type="compositionally biased region" description="Polar residues" evidence="2">
    <location>
        <begin position="565"/>
        <end position="574"/>
    </location>
</feature>
<name>A0AAV6UAE4_9ARAC</name>
<evidence type="ECO:0000259" key="3">
    <source>
        <dbReference type="PROSITE" id="PS51232"/>
    </source>
</evidence>
<reference evidence="4 5" key="1">
    <citation type="journal article" date="2022" name="Nat. Ecol. Evol.">
        <title>A masculinizing supergene underlies an exaggerated male reproductive morph in a spider.</title>
        <authorList>
            <person name="Hendrickx F."/>
            <person name="De Corte Z."/>
            <person name="Sonet G."/>
            <person name="Van Belleghem S.M."/>
            <person name="Kostlbacher S."/>
            <person name="Vangestel C."/>
        </authorList>
    </citation>
    <scope>NUCLEOTIDE SEQUENCE [LARGE SCALE GENOMIC DNA]</scope>
    <source>
        <strain evidence="4">W744_W776</strain>
    </source>
</reference>
<dbReference type="PANTHER" id="PTHR45857:SF9">
    <property type="entry name" value="MULTIPLE WING HAIRS, ISOFORM C"/>
    <property type="match status" value="1"/>
</dbReference>
<sequence>MVLVAKDYVHYLRRYIKVVADGKDLDGVIKPGDADLKETPKCSQLLASLRDDLRCATAVFLEDFIGSGGVECLLEVLRVCQARQNDTKGPKGRQEQTILRKISSNQYDCLLCLKHVMQNPKSVVRVTDDAHGLSSICSCFMSTYPKSRILALQLLIRVLELSGRGHALILEALTAIRVLFGEPVRFKFLVGLLQGAIASPPAFQSNALKFLNLLLKTSPRAADRIRLQCELEEAGLDINALEIELRNRCIPCTDSVWSEIEVWRKSYLSMEKVTGGKQNLETENERLQKEVQLLRQAMKKLEEDKINLMKIEIDLKEKCNDLNEEVTTLKNEIKKPKAVAELNQVNLNLLDINSLSFEDEDEAFLSGDSGQLGTEEIFIDVPTIRPPIGFRSDSYEDTNKYSPNLSTKSNFSSNSSSSIIPKKDCFQTKTTTSSTSTGFGSKTSNSSDKESADSALSESESDSGINWSYPDIPEPAPDVRISRISSRITKDGTTIIPLVYPSMNSNRKISQRSRSEDRRETNEARNRKQMNGETKVDSTNFFLVRRPDLDSRLSSPVSSNGSSEGRVSTNPSGRSTAIIPSYQLPVAYKNNFLNKGHSTCDLYSGVTVNKGINPAIPPPDYGCSISVANSGGTMSALVHREITKAVKQISGWI</sequence>
<evidence type="ECO:0000313" key="4">
    <source>
        <dbReference type="EMBL" id="KAG8181260.1"/>
    </source>
</evidence>
<feature type="compositionally biased region" description="Basic and acidic residues" evidence="2">
    <location>
        <begin position="513"/>
        <end position="526"/>
    </location>
</feature>
<dbReference type="SMART" id="SM01139">
    <property type="entry name" value="Drf_FH3"/>
    <property type="match status" value="1"/>
</dbReference>
<feature type="coiled-coil region" evidence="1">
    <location>
        <begin position="270"/>
        <end position="332"/>
    </location>
</feature>
<dbReference type="GO" id="GO:0016477">
    <property type="term" value="P:cell migration"/>
    <property type="evidence" value="ECO:0007669"/>
    <property type="project" value="TreeGrafter"/>
</dbReference>
<feature type="compositionally biased region" description="Low complexity" evidence="2">
    <location>
        <begin position="428"/>
        <end position="446"/>
    </location>
</feature>
<keyword evidence="1" id="KW-0175">Coiled coil</keyword>